<feature type="region of interest" description="Disordered" evidence="1">
    <location>
        <begin position="81"/>
        <end position="105"/>
    </location>
</feature>
<keyword evidence="2" id="KW-0812">Transmembrane</keyword>
<feature type="transmembrane region" description="Helical" evidence="2">
    <location>
        <begin position="12"/>
        <end position="36"/>
    </location>
</feature>
<dbReference type="AlphaFoldDB" id="A0A811U9X0"/>
<name>A0A811U9X0_CERCA</name>
<dbReference type="Proteomes" id="UP000606786">
    <property type="component" value="Unassembled WGS sequence"/>
</dbReference>
<keyword evidence="2" id="KW-0472">Membrane</keyword>
<evidence type="ECO:0000313" key="3">
    <source>
        <dbReference type="EMBL" id="CAD6994135.1"/>
    </source>
</evidence>
<keyword evidence="4" id="KW-1185">Reference proteome</keyword>
<gene>
    <name evidence="3" type="ORF">CCAP1982_LOCUS2901</name>
</gene>
<comment type="caution">
    <text evidence="3">The sequence shown here is derived from an EMBL/GenBank/DDBJ whole genome shotgun (WGS) entry which is preliminary data.</text>
</comment>
<reference evidence="3" key="1">
    <citation type="submission" date="2020-11" db="EMBL/GenBank/DDBJ databases">
        <authorList>
            <person name="Whitehead M."/>
        </authorList>
    </citation>
    <scope>NUCLEOTIDE SEQUENCE</scope>
    <source>
        <strain evidence="3">EGII</strain>
    </source>
</reference>
<keyword evidence="2" id="KW-1133">Transmembrane helix</keyword>
<protein>
    <submittedName>
        <fullName evidence="3">(Mediterranean fruit fly) hypothetical protein</fullName>
    </submittedName>
</protein>
<organism evidence="3 4">
    <name type="scientific">Ceratitis capitata</name>
    <name type="common">Mediterranean fruit fly</name>
    <name type="synonym">Tephritis capitata</name>
    <dbReference type="NCBI Taxonomy" id="7213"/>
    <lineage>
        <taxon>Eukaryota</taxon>
        <taxon>Metazoa</taxon>
        <taxon>Ecdysozoa</taxon>
        <taxon>Arthropoda</taxon>
        <taxon>Hexapoda</taxon>
        <taxon>Insecta</taxon>
        <taxon>Pterygota</taxon>
        <taxon>Neoptera</taxon>
        <taxon>Endopterygota</taxon>
        <taxon>Diptera</taxon>
        <taxon>Brachycera</taxon>
        <taxon>Muscomorpha</taxon>
        <taxon>Tephritoidea</taxon>
        <taxon>Tephritidae</taxon>
        <taxon>Ceratitis</taxon>
        <taxon>Ceratitis</taxon>
    </lineage>
</organism>
<evidence type="ECO:0000256" key="1">
    <source>
        <dbReference type="SAM" id="MobiDB-lite"/>
    </source>
</evidence>
<sequence>MLHTHTHTHILTYAVLCLVGSGWQVWVHALAFVLAVTSATVGLYWFLALYCGVAASRCMLLLLLPSFKQAFPSANSHIQELKPKSTRTRTAADRKSSRNGQPITE</sequence>
<feature type="transmembrane region" description="Helical" evidence="2">
    <location>
        <begin position="42"/>
        <end position="64"/>
    </location>
</feature>
<proteinExistence type="predicted"/>
<evidence type="ECO:0000256" key="2">
    <source>
        <dbReference type="SAM" id="Phobius"/>
    </source>
</evidence>
<accession>A0A811U9X0</accession>
<evidence type="ECO:0000313" key="4">
    <source>
        <dbReference type="Proteomes" id="UP000606786"/>
    </source>
</evidence>
<dbReference type="EMBL" id="CAJHJT010000001">
    <property type="protein sequence ID" value="CAD6994135.1"/>
    <property type="molecule type" value="Genomic_DNA"/>
</dbReference>